<dbReference type="SMART" id="SM00849">
    <property type="entry name" value="Lactamase_B"/>
    <property type="match status" value="1"/>
</dbReference>
<dbReference type="PANTHER" id="PTHR11203:SF37">
    <property type="entry name" value="INTEGRATOR COMPLEX SUBUNIT 11"/>
    <property type="match status" value="1"/>
</dbReference>
<gene>
    <name evidence="2" type="ORF">LCGC14_0754970</name>
</gene>
<dbReference type="GO" id="GO:0004521">
    <property type="term" value="F:RNA endonuclease activity"/>
    <property type="evidence" value="ECO:0007669"/>
    <property type="project" value="TreeGrafter"/>
</dbReference>
<evidence type="ECO:0000259" key="1">
    <source>
        <dbReference type="SMART" id="SM00849"/>
    </source>
</evidence>
<dbReference type="Gene3D" id="3.40.50.10890">
    <property type="match status" value="1"/>
</dbReference>
<name>A0A0F9Q2Z2_9ZZZZ</name>
<organism evidence="2">
    <name type="scientific">marine sediment metagenome</name>
    <dbReference type="NCBI Taxonomy" id="412755"/>
    <lineage>
        <taxon>unclassified sequences</taxon>
        <taxon>metagenomes</taxon>
        <taxon>ecological metagenomes</taxon>
    </lineage>
</organism>
<dbReference type="InterPro" id="IPR036866">
    <property type="entry name" value="RibonucZ/Hydroxyglut_hydro"/>
</dbReference>
<sequence length="765" mass="89752">MSIEEFIFLKKSIPIVKKEELSSSYKVRSYNTKLKSMEENKIPQKPIQEVLSHLFSENKVISERTKKSISKIIYCIKDRLIIPITKYGKEIIIARDKLIGNYGWFFFVSETDHDLKKKKLRKKKEPKIEKTISLDVYQFKDLIIPLKQKVNMRSLYRTKEYNKYLKLIKSKQLAQTPMKDVLDDFFLKNELIPLEEKTGIRKIIYYQQEKVIVLKSLIADETYANLETLVKKYGWYFYITGVPVGSSEISIAVDKIDQRFSSDYFSTITVLDENNDLENIRITIYPIVLKPNHNCHILGIGGLNILLDCGLSEKDEEKEIEGDFRHIDEYIEKLPQFILNAKEEKVKEKGEEVAEISLNKLSNPPKIDAIFISHSHYDHLSGLKEFIKLYPEIPVLCSRISLDLFMLRDSNFLKQEQHAEIEQEEYRNIIQNVIYVENGSKIEFKEKDCFLSFFHAGHMPGALMMLAKVNDFRLLYTGDYTYYDITPFAGTHRFLKQISRPIDYLLIDGTSAREDFGNISDQFHSLILFLEQKAEYGDTSLIGADPSSLAISFMLIFWRYFRKLQLRRDYKNRPNIYVDMMVRKNIQVINHRYEYIYGPISRLIRDKANPFNSIKFRWFDHSNLKFLRKKNNIIISHPPDLSYGLIRNIINVVGRNPHNFVFLAGSIHEPPGVDLVEGAEEIEFSETWKMPFRALLLNRFAPHMKIKLHADKNQLREMVKILEPKEVCFFHQSAKKLIDVVEYVRKELGVENVSLPIKRKLLILN</sequence>
<dbReference type="EMBL" id="LAZR01001840">
    <property type="protein sequence ID" value="KKN38290.1"/>
    <property type="molecule type" value="Genomic_DNA"/>
</dbReference>
<comment type="caution">
    <text evidence="2">The sequence shown here is derived from an EMBL/GenBank/DDBJ whole genome shotgun (WGS) entry which is preliminary data.</text>
</comment>
<reference evidence="2" key="1">
    <citation type="journal article" date="2015" name="Nature">
        <title>Complex archaea that bridge the gap between prokaryotes and eukaryotes.</title>
        <authorList>
            <person name="Spang A."/>
            <person name="Saw J.H."/>
            <person name="Jorgensen S.L."/>
            <person name="Zaremba-Niedzwiedzka K."/>
            <person name="Martijn J."/>
            <person name="Lind A.E."/>
            <person name="van Eijk R."/>
            <person name="Schleper C."/>
            <person name="Guy L."/>
            <person name="Ettema T.J."/>
        </authorList>
    </citation>
    <scope>NUCLEOTIDE SEQUENCE</scope>
</reference>
<feature type="domain" description="Metallo-beta-lactamase" evidence="1">
    <location>
        <begin position="292"/>
        <end position="509"/>
    </location>
</feature>
<dbReference type="SUPFAM" id="SSF56281">
    <property type="entry name" value="Metallo-hydrolase/oxidoreductase"/>
    <property type="match status" value="1"/>
</dbReference>
<proteinExistence type="predicted"/>
<accession>A0A0F9Q2Z2</accession>
<dbReference type="Gene3D" id="3.60.15.10">
    <property type="entry name" value="Ribonuclease Z/Hydroxyacylglutathione hydrolase-like"/>
    <property type="match status" value="1"/>
</dbReference>
<dbReference type="InterPro" id="IPR050698">
    <property type="entry name" value="MBL"/>
</dbReference>
<dbReference type="AlphaFoldDB" id="A0A0F9Q2Z2"/>
<dbReference type="PANTHER" id="PTHR11203">
    <property type="entry name" value="CLEAVAGE AND POLYADENYLATION SPECIFICITY FACTOR FAMILY MEMBER"/>
    <property type="match status" value="1"/>
</dbReference>
<dbReference type="InterPro" id="IPR001279">
    <property type="entry name" value="Metallo-B-lactamas"/>
</dbReference>
<evidence type="ECO:0000313" key="2">
    <source>
        <dbReference type="EMBL" id="KKN38290.1"/>
    </source>
</evidence>
<dbReference type="Pfam" id="PF00753">
    <property type="entry name" value="Lactamase_B"/>
    <property type="match status" value="1"/>
</dbReference>
<protein>
    <recommendedName>
        <fullName evidence="1">Metallo-beta-lactamase domain-containing protein</fullName>
    </recommendedName>
</protein>